<evidence type="ECO:0000313" key="4">
    <source>
        <dbReference type="Proteomes" id="UP000304947"/>
    </source>
</evidence>
<dbReference type="GO" id="GO:0071006">
    <property type="term" value="C:U2-type catalytic step 1 spliceosome"/>
    <property type="evidence" value="ECO:0007669"/>
    <property type="project" value="TreeGrafter"/>
</dbReference>
<dbReference type="Proteomes" id="UP000304947">
    <property type="component" value="Unassembled WGS sequence"/>
</dbReference>
<feature type="region of interest" description="Disordered" evidence="1">
    <location>
        <begin position="334"/>
        <end position="398"/>
    </location>
</feature>
<keyword evidence="2" id="KW-0732">Signal</keyword>
<evidence type="ECO:0000313" key="3">
    <source>
        <dbReference type="EMBL" id="TIA66616.1"/>
    </source>
</evidence>
<dbReference type="Gene3D" id="3.50.4.10">
    <property type="entry name" value="Hepatocyte Growth Factor"/>
    <property type="match status" value="1"/>
</dbReference>
<comment type="caution">
    <text evidence="3">The sequence shown here is derived from an EMBL/GenBank/DDBJ whole genome shotgun (WGS) entry which is preliminary data.</text>
</comment>
<gene>
    <name evidence="3" type="ORF">D6C83_02294</name>
</gene>
<feature type="signal peptide" evidence="2">
    <location>
        <begin position="1"/>
        <end position="16"/>
    </location>
</feature>
<evidence type="ECO:0000256" key="2">
    <source>
        <dbReference type="SAM" id="SignalP"/>
    </source>
</evidence>
<reference evidence="3 4" key="1">
    <citation type="submission" date="2018-10" db="EMBL/GenBank/DDBJ databases">
        <title>Fifty Aureobasidium pullulans genomes reveal a recombining polyextremotolerant generalist.</title>
        <authorList>
            <person name="Gostincar C."/>
            <person name="Turk M."/>
            <person name="Zajc J."/>
            <person name="Gunde-Cimerman N."/>
        </authorList>
    </citation>
    <scope>NUCLEOTIDE SEQUENCE [LARGE SCALE GENOMIC DNA]</scope>
    <source>
        <strain evidence="3 4">EXF-3380</strain>
    </source>
</reference>
<sequence>MIVLIFFLFGAGLANAQAIPTASQCPTANGQTITDSNGSTYRVTCSADNNVGSYANTKAANSYLDCMTACDAAASAGCQGFTYVGGANGVNSGTCWLKKSMGTYPAASSSYVSAVRIGSVGASSQSSVASTLATVVTSASSASSALSAASTLSTAVAASTSLCPSSNFTSFVDTARNNWQILCGFDTSPGSFGSTSAITIYRFYIKCTRCSQEITFKTDPKNMDYEAEKGAKRNFEPWREAKLAEETEEERLDRLEREEAERDAMKELETKTLDAKTEMQIADALDEIRTRNARNERTAKEGAEVTVVDKVDDERERQEAEDAEAARLAFLAGTGEKVRRLVEDPEEEGTGTASASTTATSTSTSIPMGPPPVPTFARKPKKKTDFGAKLGIKKKSLV</sequence>
<dbReference type="EMBL" id="QZBU01000481">
    <property type="protein sequence ID" value="TIA66616.1"/>
    <property type="molecule type" value="Genomic_DNA"/>
</dbReference>
<dbReference type="InterPro" id="IPR007590">
    <property type="entry name" value="Saf4/Yju2"/>
</dbReference>
<dbReference type="PANTHER" id="PTHR12111">
    <property type="entry name" value="SPLICING FACTOR YJU2"/>
    <property type="match status" value="1"/>
</dbReference>
<evidence type="ECO:0000256" key="1">
    <source>
        <dbReference type="SAM" id="MobiDB-lite"/>
    </source>
</evidence>
<proteinExistence type="predicted"/>
<dbReference type="GO" id="GO:0000398">
    <property type="term" value="P:mRNA splicing, via spliceosome"/>
    <property type="evidence" value="ECO:0007669"/>
    <property type="project" value="InterPro"/>
</dbReference>
<protein>
    <submittedName>
        <fullName evidence="3">DUF572-domain-containing protein</fullName>
    </submittedName>
</protein>
<feature type="compositionally biased region" description="Low complexity" evidence="1">
    <location>
        <begin position="350"/>
        <end position="365"/>
    </location>
</feature>
<name>A0A4T0DZH0_AURPU</name>
<dbReference type="Pfam" id="PF04502">
    <property type="entry name" value="Saf4_Yju2"/>
    <property type="match status" value="1"/>
</dbReference>
<dbReference type="AlphaFoldDB" id="A0A4T0DZH0"/>
<accession>A0A4T0DZH0</accession>
<feature type="chain" id="PRO_5020636738" evidence="2">
    <location>
        <begin position="17"/>
        <end position="398"/>
    </location>
</feature>
<organism evidence="3 4">
    <name type="scientific">Aureobasidium pullulans</name>
    <name type="common">Black yeast</name>
    <name type="synonym">Pullularia pullulans</name>
    <dbReference type="NCBI Taxonomy" id="5580"/>
    <lineage>
        <taxon>Eukaryota</taxon>
        <taxon>Fungi</taxon>
        <taxon>Dikarya</taxon>
        <taxon>Ascomycota</taxon>
        <taxon>Pezizomycotina</taxon>
        <taxon>Dothideomycetes</taxon>
        <taxon>Dothideomycetidae</taxon>
        <taxon>Dothideales</taxon>
        <taxon>Saccotheciaceae</taxon>
        <taxon>Aureobasidium</taxon>
    </lineage>
</organism>
<dbReference type="PANTHER" id="PTHR12111:SF1">
    <property type="entry name" value="SPLICING FACTOR YJU2"/>
    <property type="match status" value="1"/>
</dbReference>